<evidence type="ECO:0000259" key="6">
    <source>
        <dbReference type="Pfam" id="PF00892"/>
    </source>
</evidence>
<evidence type="ECO:0008006" key="11">
    <source>
        <dbReference type="Google" id="ProtNLM"/>
    </source>
</evidence>
<dbReference type="Pfam" id="PF08546">
    <property type="entry name" value="ApbA_C"/>
    <property type="match status" value="1"/>
</dbReference>
<feature type="transmembrane region" description="Helical" evidence="5">
    <location>
        <begin position="664"/>
        <end position="689"/>
    </location>
</feature>
<feature type="region of interest" description="Disordered" evidence="4">
    <location>
        <begin position="85"/>
        <end position="106"/>
    </location>
</feature>
<feature type="transmembrane region" description="Helical" evidence="5">
    <location>
        <begin position="624"/>
        <end position="644"/>
    </location>
</feature>
<dbReference type="Gene3D" id="1.25.40.10">
    <property type="entry name" value="Tetratricopeptide repeat domain"/>
    <property type="match status" value="1"/>
</dbReference>
<evidence type="ECO:0000259" key="8">
    <source>
        <dbReference type="Pfam" id="PF08546"/>
    </source>
</evidence>
<feature type="transmembrane region" description="Helical" evidence="5">
    <location>
        <begin position="593"/>
        <end position="617"/>
    </location>
</feature>
<dbReference type="PANTHER" id="PTHR21708:SF26">
    <property type="entry name" value="2-DEHYDROPANTOATE 2-REDUCTASE"/>
    <property type="match status" value="1"/>
</dbReference>
<accession>A0ABP0L754</accession>
<dbReference type="InterPro" id="IPR000620">
    <property type="entry name" value="EamA_dom"/>
</dbReference>
<feature type="transmembrane region" description="Helical" evidence="5">
    <location>
        <begin position="476"/>
        <end position="494"/>
    </location>
</feature>
<feature type="domain" description="Ketopantoate reductase N-terminal" evidence="7">
    <location>
        <begin position="1204"/>
        <end position="1364"/>
    </location>
</feature>
<protein>
    <recommendedName>
        <fullName evidence="11">2-dehydropantoate 2-reductase</fullName>
    </recommendedName>
</protein>
<feature type="region of interest" description="Disordered" evidence="4">
    <location>
        <begin position="1"/>
        <end position="44"/>
    </location>
</feature>
<evidence type="ECO:0000256" key="2">
    <source>
        <dbReference type="ARBA" id="ARBA00022857"/>
    </source>
</evidence>
<dbReference type="InterPro" id="IPR051402">
    <property type="entry name" value="KPR-Related"/>
</dbReference>
<evidence type="ECO:0000256" key="3">
    <source>
        <dbReference type="ARBA" id="ARBA00023002"/>
    </source>
</evidence>
<feature type="compositionally biased region" description="Basic and acidic residues" evidence="4">
    <location>
        <begin position="85"/>
        <end position="103"/>
    </location>
</feature>
<dbReference type="Gene3D" id="3.40.50.720">
    <property type="entry name" value="NAD(P)-binding Rossmann-like Domain"/>
    <property type="match status" value="1"/>
</dbReference>
<dbReference type="Pfam" id="PF00892">
    <property type="entry name" value="EamA"/>
    <property type="match status" value="1"/>
</dbReference>
<dbReference type="InterPro" id="IPR011990">
    <property type="entry name" value="TPR-like_helical_dom_sf"/>
</dbReference>
<dbReference type="EMBL" id="CAXAMN010011114">
    <property type="protein sequence ID" value="CAK9034429.1"/>
    <property type="molecule type" value="Genomic_DNA"/>
</dbReference>
<reference evidence="9 10" key="1">
    <citation type="submission" date="2024-02" db="EMBL/GenBank/DDBJ databases">
        <authorList>
            <person name="Chen Y."/>
            <person name="Shah S."/>
            <person name="Dougan E. K."/>
            <person name="Thang M."/>
            <person name="Chan C."/>
        </authorList>
    </citation>
    <scope>NUCLEOTIDE SEQUENCE [LARGE SCALE GENOMIC DNA]</scope>
</reference>
<dbReference type="Pfam" id="PF02558">
    <property type="entry name" value="ApbA"/>
    <property type="match status" value="1"/>
</dbReference>
<dbReference type="InterPro" id="IPR013752">
    <property type="entry name" value="KPA_reductase"/>
</dbReference>
<dbReference type="InterPro" id="IPR037185">
    <property type="entry name" value="EmrE-like"/>
</dbReference>
<feature type="region of interest" description="Disordered" evidence="4">
    <location>
        <begin position="398"/>
        <end position="436"/>
    </location>
</feature>
<evidence type="ECO:0000256" key="4">
    <source>
        <dbReference type="SAM" id="MobiDB-lite"/>
    </source>
</evidence>
<proteinExistence type="inferred from homology"/>
<keyword evidence="2" id="KW-0521">NADP</keyword>
<keyword evidence="5" id="KW-0472">Membrane</keyword>
<dbReference type="SUPFAM" id="SSF48179">
    <property type="entry name" value="6-phosphogluconate dehydrogenase C-terminal domain-like"/>
    <property type="match status" value="1"/>
</dbReference>
<dbReference type="Gene3D" id="1.10.1040.10">
    <property type="entry name" value="N-(1-d-carboxylethyl)-l-norvaline Dehydrogenase, domain 2"/>
    <property type="match status" value="1"/>
</dbReference>
<feature type="region of interest" description="Disordered" evidence="4">
    <location>
        <begin position="858"/>
        <end position="916"/>
    </location>
</feature>
<keyword evidence="3" id="KW-0560">Oxidoreductase</keyword>
<keyword evidence="10" id="KW-1185">Reference proteome</keyword>
<keyword evidence="5" id="KW-0812">Transmembrane</keyword>
<evidence type="ECO:0000256" key="1">
    <source>
        <dbReference type="ARBA" id="ARBA00007870"/>
    </source>
</evidence>
<feature type="compositionally biased region" description="Basic and acidic residues" evidence="4">
    <location>
        <begin position="901"/>
        <end position="916"/>
    </location>
</feature>
<dbReference type="SUPFAM" id="SSF103481">
    <property type="entry name" value="Multidrug resistance efflux transporter EmrE"/>
    <property type="match status" value="2"/>
</dbReference>
<evidence type="ECO:0000259" key="7">
    <source>
        <dbReference type="Pfam" id="PF02558"/>
    </source>
</evidence>
<organism evidence="9 10">
    <name type="scientific">Durusdinium trenchii</name>
    <dbReference type="NCBI Taxonomy" id="1381693"/>
    <lineage>
        <taxon>Eukaryota</taxon>
        <taxon>Sar</taxon>
        <taxon>Alveolata</taxon>
        <taxon>Dinophyceae</taxon>
        <taxon>Suessiales</taxon>
        <taxon>Symbiodiniaceae</taxon>
        <taxon>Durusdinium</taxon>
    </lineage>
</organism>
<evidence type="ECO:0000313" key="10">
    <source>
        <dbReference type="Proteomes" id="UP001642484"/>
    </source>
</evidence>
<feature type="compositionally biased region" description="Polar residues" evidence="4">
    <location>
        <begin position="881"/>
        <end position="891"/>
    </location>
</feature>
<feature type="compositionally biased region" description="Basic and acidic residues" evidence="4">
    <location>
        <begin position="412"/>
        <end position="427"/>
    </location>
</feature>
<feature type="transmembrane region" description="Helical" evidence="5">
    <location>
        <begin position="741"/>
        <end position="761"/>
    </location>
</feature>
<dbReference type="Proteomes" id="UP001642484">
    <property type="component" value="Unassembled WGS sequence"/>
</dbReference>
<gene>
    <name evidence="9" type="ORF">CCMP2556_LOCUS19485</name>
</gene>
<dbReference type="InterPro" id="IPR013328">
    <property type="entry name" value="6PGD_dom2"/>
</dbReference>
<feature type="transmembrane region" description="Helical" evidence="5">
    <location>
        <begin position="701"/>
        <end position="721"/>
    </location>
</feature>
<evidence type="ECO:0000313" key="9">
    <source>
        <dbReference type="EMBL" id="CAK9034429.1"/>
    </source>
</evidence>
<dbReference type="InterPro" id="IPR003710">
    <property type="entry name" value="ApbA"/>
</dbReference>
<feature type="domain" description="EamA" evidence="6">
    <location>
        <begin position="537"/>
        <end position="643"/>
    </location>
</feature>
<name>A0ABP0L754_9DINO</name>
<dbReference type="InterPro" id="IPR013332">
    <property type="entry name" value="KPR_N"/>
</dbReference>
<dbReference type="InterPro" id="IPR008927">
    <property type="entry name" value="6-PGluconate_DH-like_C_sf"/>
</dbReference>
<keyword evidence="5" id="KW-1133">Transmembrane helix</keyword>
<comment type="similarity">
    <text evidence="1">Belongs to the ketopantoate reductase family.</text>
</comment>
<comment type="caution">
    <text evidence="9">The sequence shown here is derived from an EMBL/GenBank/DDBJ whole genome shotgun (WGS) entry which is preliminary data.</text>
</comment>
<dbReference type="NCBIfam" id="TIGR00745">
    <property type="entry name" value="apbA_panE"/>
    <property type="match status" value="1"/>
</dbReference>
<dbReference type="PANTHER" id="PTHR21708">
    <property type="entry name" value="PROBABLE 2-DEHYDROPANTOATE 2-REDUCTASE"/>
    <property type="match status" value="1"/>
</dbReference>
<feature type="transmembrane region" description="Helical" evidence="5">
    <location>
        <begin position="531"/>
        <end position="555"/>
    </location>
</feature>
<evidence type="ECO:0000256" key="5">
    <source>
        <dbReference type="SAM" id="Phobius"/>
    </source>
</evidence>
<feature type="domain" description="Ketopantoate reductase C-terminal" evidence="8">
    <location>
        <begin position="1394"/>
        <end position="1513"/>
    </location>
</feature>
<sequence>MMTLQLAFAHAGQVPRPPPALSQRDRPRRPRRSKSGCSGAVASLTGGALLCSRERVKRQQADRDSSEAEAAERLELIRAAIRRGEEKAAKGEDGATEPRRMTPEEEEALQKMFIQPEEVMAAGESESEAVKAEPEEPEEDLHEVRLRRTLEFCPDGKLAWEILQEIVASGERPGVGAFDLVMEAFSRRGALDDALAVFKAVADAGLTHSDASFDFLAKPASKSGEYRFVERLYAAKAQSTQHGQIGPDSLSLLLDAYANGLPRQAQKAQGAFRGEMAAAEAAQTMATVPSEVAPGSVRRALRRAVGSSVYRALMEEFLGPKSWRTVFRSQWPGMGLTQMQIWTCDAVKSTALAGVRIGPWLKAAVPAGKSGPMALEDVLNSSLLYIANLSSLRSEDGGLRSEEANQGGIEAAAEKRAKKDQRNETKKPSKGNLMWQAKHTNPNSQVVAISLTIALFAWEPQSVAIWAILRSRGLRVVLSASLFVAFLVATQLSVKVVESKPFNFKRLGQPERTVFGWPRELRGRADAVNELLFPGLLTTLHFSCVVVAVAAYWTWKGEPRKIFPWSIPLLRWVKTVVPVAISQPISVVFNNKAMVYAGAGVCAVIGTLSPVCTAVISSCCGRRLTVLSWGGVIIAFLGALVISWGEVSSARAPHFVLPRRSGLIYAFASLSGRCAKIVILDYMMAPLAYARNTEPVDEEPLSVIHVLGLTYPWGAVLSLAYALTLGGESPQEAWNQLTPELGGYIALSCSFALALNFLGTFALHELGASAQQIVGKLNTICLASISVAFLGEHLPVVVVVGSALVLGGVAIFERGQHDVGHEDDSVPASAGRATMPAAILALRDQRLSQWRESLRGQAIRKNSPPLHENWPPAPCDAWNMQARQRPSSAPGSKSVRHRRRSSAERPEAEDARDTDNVNHLLTVQANWAGHLFVAGRWGPPEKSQGSPKKVKFVEETRPPFNSANIDCKWPRRSGAHDFTQNWLRRGDRLSPRSGKLYRPSSAQVNFQRTAVGNLQVVYPPTTEVLSMVRKMDGEVEEDFEEEKQMEHQHGAWKVRTRLFPGRIQRNKLRRGPDDEDREEALLLNEMKQLKTGEDKDVERFEGRKQRGFKDAIAFFAKHGDQSDLQVIHCVAAHVEEGQFRPYDLVVVDEKDKGNEYFMISPKGIVHICPGKQSEHTTLTSWMHQVMIYTNAPALTMSELPSFKWLIFGCGGVGGYFGARIAQVKGQRVSYIVRNKALAALKEHGVRITSICGDVQVPPSELGPILDSQALDKEEKFVADVIMLGCKAWEAKDCLQMCEPWCGPETLVLPLQNGVEGLSTIRDIVTSWGKGHALAGCCNIVSAIAEPGHIKHWAANPPYITFGEFLGAATPKTLQVKAILDAAPGMDGNLEEDALAKIWEKFTFICSTTSVQAITGPHATQDMIPAIPELLDTWRAAMHEIVALCHSYGIKYDLKQVDQRVEALRVAKGASTSCSRDLWSGKPSEVDDLLGSVVRMSKEQKVPVPTISACYSALIVRDRIARGQELPIQVPEGQKILGPNWGPA</sequence>